<feature type="compositionally biased region" description="Basic and acidic residues" evidence="2">
    <location>
        <begin position="1"/>
        <end position="11"/>
    </location>
</feature>
<dbReference type="InterPro" id="IPR029090">
    <property type="entry name" value="DUF4659"/>
</dbReference>
<feature type="region of interest" description="Disordered" evidence="2">
    <location>
        <begin position="1"/>
        <end position="23"/>
    </location>
</feature>
<sequence length="202" mass="24771">RQEREKFERRQRFLKSQQQENNDLIKTSMEERLSQVSKNLTQIWEQKNQEIAELHKEEEAKQRRARSAYKKMETEMEAWRADLLQQEKLMEDRALEAVNRSIEFRSLQARKNRIIKEFEHRKNITRIHKDDEKYRHELERSLLEKDRKIEDMKDFKERTVAQTRAVAQLSQTLRDDIKEKYESDTFDKKVLEAQLYSNLDRK</sequence>
<evidence type="ECO:0000313" key="3">
    <source>
        <dbReference type="EMBL" id="CEK56150.1"/>
    </source>
</evidence>
<name>A0A0B6YKW8_9EUPU</name>
<feature type="coiled-coil region" evidence="1">
    <location>
        <begin position="55"/>
        <end position="89"/>
    </location>
</feature>
<feature type="compositionally biased region" description="Polar residues" evidence="2">
    <location>
        <begin position="14"/>
        <end position="23"/>
    </location>
</feature>
<dbReference type="AlphaFoldDB" id="A0A0B6YKW8"/>
<dbReference type="PANTHER" id="PTHR33663">
    <property type="entry name" value="COILED-COIL DOMAIN-CONTAINING PROTEIN 177"/>
    <property type="match status" value="1"/>
</dbReference>
<protein>
    <submittedName>
        <fullName evidence="3">Uncharacterized protein</fullName>
    </submittedName>
</protein>
<gene>
    <name evidence="3" type="primary">ORF26919</name>
</gene>
<proteinExistence type="predicted"/>
<accession>A0A0B6YKW8</accession>
<keyword evidence="1" id="KW-0175">Coiled coil</keyword>
<evidence type="ECO:0000256" key="1">
    <source>
        <dbReference type="SAM" id="Coils"/>
    </source>
</evidence>
<organism evidence="3">
    <name type="scientific">Arion vulgaris</name>
    <dbReference type="NCBI Taxonomy" id="1028688"/>
    <lineage>
        <taxon>Eukaryota</taxon>
        <taxon>Metazoa</taxon>
        <taxon>Spiralia</taxon>
        <taxon>Lophotrochozoa</taxon>
        <taxon>Mollusca</taxon>
        <taxon>Gastropoda</taxon>
        <taxon>Heterobranchia</taxon>
        <taxon>Euthyneura</taxon>
        <taxon>Panpulmonata</taxon>
        <taxon>Eupulmonata</taxon>
        <taxon>Stylommatophora</taxon>
        <taxon>Helicina</taxon>
        <taxon>Arionoidea</taxon>
        <taxon>Arionidae</taxon>
        <taxon>Arion</taxon>
    </lineage>
</organism>
<feature type="non-terminal residue" evidence="3">
    <location>
        <position position="1"/>
    </location>
</feature>
<dbReference type="Pfam" id="PF15558">
    <property type="entry name" value="DUF4659"/>
    <property type="match status" value="1"/>
</dbReference>
<feature type="non-terminal residue" evidence="3">
    <location>
        <position position="202"/>
    </location>
</feature>
<evidence type="ECO:0000256" key="2">
    <source>
        <dbReference type="SAM" id="MobiDB-lite"/>
    </source>
</evidence>
<dbReference type="EMBL" id="HACG01009285">
    <property type="protein sequence ID" value="CEK56150.1"/>
    <property type="molecule type" value="Transcribed_RNA"/>
</dbReference>
<reference evidence="3" key="1">
    <citation type="submission" date="2014-12" db="EMBL/GenBank/DDBJ databases">
        <title>Insight into the proteome of Arion vulgaris.</title>
        <authorList>
            <person name="Aradska J."/>
            <person name="Bulat T."/>
            <person name="Smidak R."/>
            <person name="Sarate P."/>
            <person name="Gangsoo J."/>
            <person name="Sialana F."/>
            <person name="Bilban M."/>
            <person name="Lubec G."/>
        </authorList>
    </citation>
    <scope>NUCLEOTIDE SEQUENCE</scope>
    <source>
        <tissue evidence="3">Skin</tissue>
    </source>
</reference>
<dbReference type="PANTHER" id="PTHR33663:SF2">
    <property type="entry name" value="COILED-COIL DOMAIN-CONTAINING PROTEIN 177"/>
    <property type="match status" value="1"/>
</dbReference>